<evidence type="ECO:0000256" key="5">
    <source>
        <dbReference type="SAM" id="Phobius"/>
    </source>
</evidence>
<keyword evidence="3 5" id="KW-1133">Transmembrane helix</keyword>
<dbReference type="STRING" id="101127.A0A1X2GUW2"/>
<dbReference type="GO" id="GO:0045332">
    <property type="term" value="P:phospholipid translocation"/>
    <property type="evidence" value="ECO:0007669"/>
    <property type="project" value="TreeGrafter"/>
</dbReference>
<comment type="caution">
    <text evidence="6">The sequence shown here is derived from an EMBL/GenBank/DDBJ whole genome shotgun (WGS) entry which is preliminary data.</text>
</comment>
<dbReference type="FunFam" id="1.20.1280.290:FF:000008">
    <property type="entry name" value="PQ-loop repeat-containing protein 1"/>
    <property type="match status" value="1"/>
</dbReference>
<accession>A0A1X2GUW2</accession>
<evidence type="ECO:0000256" key="3">
    <source>
        <dbReference type="ARBA" id="ARBA00022989"/>
    </source>
</evidence>
<protein>
    <recommendedName>
        <fullName evidence="8">PQ-loop-domain-containing protein</fullName>
    </recommendedName>
</protein>
<sequence>MTDIFSIVLSFSMVFGPIVGYIDQYRIIKQRHSSEGFNSKACAILLFANILRVFFWLGKRFDTTLLLQSIVMIVTQLVLLEAVVYFRTTPTLLDDSSSETLSIVSEAGHPWTLAWQRRQLFWNWPTYLDYFNFLLAFTTAVGLLYVFLHQWAPFVEIIGFLSLSIESTLPIPQCIYHSRHRSTEGFSRLVLATWFLGDSFKVFYYAFTHAPIQFVGCGIFQLLVDFCLVFQCIWYSSTFRKWFHRGADYEIIE</sequence>
<evidence type="ECO:0000313" key="7">
    <source>
        <dbReference type="Proteomes" id="UP000242146"/>
    </source>
</evidence>
<feature type="transmembrane region" description="Helical" evidence="5">
    <location>
        <begin position="64"/>
        <end position="86"/>
    </location>
</feature>
<dbReference type="InterPro" id="IPR006603">
    <property type="entry name" value="PQ-loop_rpt"/>
</dbReference>
<proteinExistence type="predicted"/>
<feature type="transmembrane region" description="Helical" evidence="5">
    <location>
        <begin position="127"/>
        <end position="148"/>
    </location>
</feature>
<reference evidence="6 7" key="1">
    <citation type="submission" date="2016-07" db="EMBL/GenBank/DDBJ databases">
        <title>Pervasive Adenine N6-methylation of Active Genes in Fungi.</title>
        <authorList>
            <consortium name="DOE Joint Genome Institute"/>
            <person name="Mondo S.J."/>
            <person name="Dannebaum R.O."/>
            <person name="Kuo R.C."/>
            <person name="Labutti K."/>
            <person name="Haridas S."/>
            <person name="Kuo A."/>
            <person name="Salamov A."/>
            <person name="Ahrendt S.R."/>
            <person name="Lipzen A."/>
            <person name="Sullivan W."/>
            <person name="Andreopoulos W.B."/>
            <person name="Clum A."/>
            <person name="Lindquist E."/>
            <person name="Daum C."/>
            <person name="Ramamoorthy G.K."/>
            <person name="Gryganskyi A."/>
            <person name="Culley D."/>
            <person name="Magnuson J.K."/>
            <person name="James T.Y."/>
            <person name="O'Malley M.A."/>
            <person name="Stajich J.E."/>
            <person name="Spatafora J.W."/>
            <person name="Visel A."/>
            <person name="Grigoriev I.V."/>
        </authorList>
    </citation>
    <scope>NUCLEOTIDE SEQUENCE [LARGE SCALE GENOMIC DNA]</scope>
    <source>
        <strain evidence="6 7">NRRL 3301</strain>
    </source>
</reference>
<dbReference type="AlphaFoldDB" id="A0A1X2GUW2"/>
<feature type="transmembrane region" description="Helical" evidence="5">
    <location>
        <begin position="6"/>
        <end position="25"/>
    </location>
</feature>
<comment type="subcellular location">
    <subcellularLocation>
        <location evidence="1">Membrane</location>
        <topology evidence="1">Multi-pass membrane protein</topology>
    </subcellularLocation>
</comment>
<organism evidence="6 7">
    <name type="scientific">Hesseltinella vesiculosa</name>
    <dbReference type="NCBI Taxonomy" id="101127"/>
    <lineage>
        <taxon>Eukaryota</taxon>
        <taxon>Fungi</taxon>
        <taxon>Fungi incertae sedis</taxon>
        <taxon>Mucoromycota</taxon>
        <taxon>Mucoromycotina</taxon>
        <taxon>Mucoromycetes</taxon>
        <taxon>Mucorales</taxon>
        <taxon>Cunninghamellaceae</taxon>
        <taxon>Hesseltinella</taxon>
    </lineage>
</organism>
<name>A0A1X2GUW2_9FUNG</name>
<evidence type="ECO:0000256" key="2">
    <source>
        <dbReference type="ARBA" id="ARBA00022692"/>
    </source>
</evidence>
<dbReference type="GO" id="GO:0042147">
    <property type="term" value="P:retrograde transport, endosome to Golgi"/>
    <property type="evidence" value="ECO:0007669"/>
    <property type="project" value="TreeGrafter"/>
</dbReference>
<dbReference type="InterPro" id="IPR052241">
    <property type="entry name" value="SLC66/Scramblase_ANY1"/>
</dbReference>
<keyword evidence="2 5" id="KW-0812">Transmembrane</keyword>
<dbReference type="Pfam" id="PF04193">
    <property type="entry name" value="PQ-loop"/>
    <property type="match status" value="2"/>
</dbReference>
<dbReference type="Gene3D" id="1.20.1280.290">
    <property type="match status" value="2"/>
</dbReference>
<keyword evidence="4 5" id="KW-0472">Membrane</keyword>
<dbReference type="Proteomes" id="UP000242146">
    <property type="component" value="Unassembled WGS sequence"/>
</dbReference>
<dbReference type="GO" id="GO:0016020">
    <property type="term" value="C:membrane"/>
    <property type="evidence" value="ECO:0007669"/>
    <property type="project" value="UniProtKB-SubCell"/>
</dbReference>
<evidence type="ECO:0000313" key="6">
    <source>
        <dbReference type="EMBL" id="ORX61812.1"/>
    </source>
</evidence>
<dbReference type="EMBL" id="MCGT01000003">
    <property type="protein sequence ID" value="ORX61812.1"/>
    <property type="molecule type" value="Genomic_DNA"/>
</dbReference>
<keyword evidence="7" id="KW-1185">Reference proteome</keyword>
<dbReference type="GO" id="GO:0005829">
    <property type="term" value="C:cytosol"/>
    <property type="evidence" value="ECO:0007669"/>
    <property type="project" value="GOC"/>
</dbReference>
<feature type="transmembrane region" description="Helical" evidence="5">
    <location>
        <begin position="37"/>
        <end position="58"/>
    </location>
</feature>
<evidence type="ECO:0008006" key="8">
    <source>
        <dbReference type="Google" id="ProtNLM"/>
    </source>
</evidence>
<dbReference type="OrthoDB" id="292213at2759"/>
<evidence type="ECO:0000256" key="4">
    <source>
        <dbReference type="ARBA" id="ARBA00023136"/>
    </source>
</evidence>
<dbReference type="PANTHER" id="PTHR14856">
    <property type="entry name" value="PQ-LOOP REPEAT-CONTAINING PROTEIN 1-LIKE PROTEIN"/>
    <property type="match status" value="1"/>
</dbReference>
<feature type="transmembrane region" description="Helical" evidence="5">
    <location>
        <begin position="213"/>
        <end position="235"/>
    </location>
</feature>
<dbReference type="PANTHER" id="PTHR14856:SF9">
    <property type="entry name" value="PQ-LOOP REPEAT-CONTAINING PROTEIN 1"/>
    <property type="match status" value="1"/>
</dbReference>
<gene>
    <name evidence="6" type="ORF">DM01DRAFT_1332391</name>
</gene>
<dbReference type="GO" id="GO:0005802">
    <property type="term" value="C:trans-Golgi network"/>
    <property type="evidence" value="ECO:0007669"/>
    <property type="project" value="TreeGrafter"/>
</dbReference>
<dbReference type="GO" id="GO:0005768">
    <property type="term" value="C:endosome"/>
    <property type="evidence" value="ECO:0007669"/>
    <property type="project" value="TreeGrafter"/>
</dbReference>
<evidence type="ECO:0000256" key="1">
    <source>
        <dbReference type="ARBA" id="ARBA00004141"/>
    </source>
</evidence>